<comment type="caution">
    <text evidence="1">The sequence shown here is derived from an EMBL/GenBank/DDBJ whole genome shotgun (WGS) entry which is preliminary data.</text>
</comment>
<gene>
    <name evidence="1" type="ORF">FH607_020155</name>
</gene>
<name>A0A5N6A3X8_9ACTN</name>
<dbReference type="OrthoDB" id="3698588at2"/>
<sequence>MSEPTVPTGPIEERPAGFMPDEAQRALILEALSTAGVELGAYDIRMATWLAGWDWPTVAVIASWLHRAASRPADEAEDEPASTAPSRADVLREAADELVHAGQLHAAAHLRRLADETDADTDGGAR</sequence>
<dbReference type="AlphaFoldDB" id="A0A5N6A3X8"/>
<accession>A0A5N6A3X8</accession>
<protein>
    <submittedName>
        <fullName evidence="1">Uncharacterized protein</fullName>
    </submittedName>
</protein>
<evidence type="ECO:0000313" key="1">
    <source>
        <dbReference type="EMBL" id="KAB8162952.1"/>
    </source>
</evidence>
<dbReference type="RefSeq" id="WP_139670561.1">
    <property type="nucleotide sequence ID" value="NZ_VDLY02000013.1"/>
</dbReference>
<dbReference type="Proteomes" id="UP000314251">
    <property type="component" value="Unassembled WGS sequence"/>
</dbReference>
<dbReference type="EMBL" id="VDLY02000013">
    <property type="protein sequence ID" value="KAB8162952.1"/>
    <property type="molecule type" value="Genomic_DNA"/>
</dbReference>
<reference evidence="1" key="1">
    <citation type="submission" date="2019-10" db="EMBL/GenBank/DDBJ databases">
        <title>Nonomuraea sp. nov., isolated from Phyllanthus amarus.</title>
        <authorList>
            <person name="Klykleung N."/>
            <person name="Tanasupawat S."/>
        </authorList>
    </citation>
    <scope>NUCLEOTIDE SEQUENCE [LARGE SCALE GENOMIC DNA]</scope>
    <source>
        <strain evidence="1">3MP-10</strain>
    </source>
</reference>
<proteinExistence type="predicted"/>
<organism evidence="1 2">
    <name type="scientific">Streptomyces mimosae</name>
    <dbReference type="NCBI Taxonomy" id="2586635"/>
    <lineage>
        <taxon>Bacteria</taxon>
        <taxon>Bacillati</taxon>
        <taxon>Actinomycetota</taxon>
        <taxon>Actinomycetes</taxon>
        <taxon>Kitasatosporales</taxon>
        <taxon>Streptomycetaceae</taxon>
        <taxon>Streptomyces</taxon>
    </lineage>
</organism>
<keyword evidence="2" id="KW-1185">Reference proteome</keyword>
<evidence type="ECO:0000313" key="2">
    <source>
        <dbReference type="Proteomes" id="UP000314251"/>
    </source>
</evidence>